<dbReference type="NCBIfam" id="TIGR00730">
    <property type="entry name" value="Rossman fold protein, TIGR00730 family"/>
    <property type="match status" value="1"/>
</dbReference>
<accession>A0A9P6WN30</accession>
<protein>
    <recommendedName>
        <fullName evidence="3">LOG family protein</fullName>
    </recommendedName>
</protein>
<dbReference type="PANTHER" id="PTHR31223:SF70">
    <property type="entry name" value="LOG FAMILY PROTEIN YJL055W"/>
    <property type="match status" value="1"/>
</dbReference>
<dbReference type="EMBL" id="PUHW01000044">
    <property type="protein sequence ID" value="KAG0690126.1"/>
    <property type="molecule type" value="Genomic_DNA"/>
</dbReference>
<proteinExistence type="predicted"/>
<dbReference type="OrthoDB" id="414463at2759"/>
<reference evidence="1" key="1">
    <citation type="submission" date="2020-11" db="EMBL/GenBank/DDBJ databases">
        <title>Kefir isolates.</title>
        <authorList>
            <person name="Marcisauskas S."/>
            <person name="Kim Y."/>
            <person name="Blasche S."/>
        </authorList>
    </citation>
    <scope>NUCLEOTIDE SEQUENCE</scope>
    <source>
        <strain evidence="1">Olga-1</strain>
    </source>
</reference>
<comment type="caution">
    <text evidence="1">The sequence shown here is derived from an EMBL/GenBank/DDBJ whole genome shotgun (WGS) entry which is preliminary data.</text>
</comment>
<keyword evidence="2" id="KW-1185">Reference proteome</keyword>
<dbReference type="SUPFAM" id="SSF102405">
    <property type="entry name" value="MCP/YpsA-like"/>
    <property type="match status" value="1"/>
</dbReference>
<dbReference type="PANTHER" id="PTHR31223">
    <property type="entry name" value="LOG FAMILY PROTEIN YJL055W"/>
    <property type="match status" value="1"/>
</dbReference>
<evidence type="ECO:0000313" key="1">
    <source>
        <dbReference type="EMBL" id="KAG0690126.1"/>
    </source>
</evidence>
<dbReference type="Proteomes" id="UP000697127">
    <property type="component" value="Unassembled WGS sequence"/>
</dbReference>
<dbReference type="Pfam" id="PF03641">
    <property type="entry name" value="Lysine_decarbox"/>
    <property type="match status" value="1"/>
</dbReference>
<dbReference type="FunFam" id="3.40.50.450:FF:000018">
    <property type="entry name" value="Lysine decarboxylase-like protein"/>
    <property type="match status" value="1"/>
</dbReference>
<dbReference type="InterPro" id="IPR031100">
    <property type="entry name" value="LOG_fam"/>
</dbReference>
<dbReference type="AlphaFoldDB" id="A0A9P6WN30"/>
<organism evidence="1 2">
    <name type="scientific">Pichia californica</name>
    <dbReference type="NCBI Taxonomy" id="460514"/>
    <lineage>
        <taxon>Eukaryota</taxon>
        <taxon>Fungi</taxon>
        <taxon>Dikarya</taxon>
        <taxon>Ascomycota</taxon>
        <taxon>Saccharomycotina</taxon>
        <taxon>Pichiomycetes</taxon>
        <taxon>Pichiales</taxon>
        <taxon>Pichiaceae</taxon>
        <taxon>Pichia</taxon>
    </lineage>
</organism>
<evidence type="ECO:0008006" key="3">
    <source>
        <dbReference type="Google" id="ProtNLM"/>
    </source>
</evidence>
<dbReference type="GO" id="GO:0009691">
    <property type="term" value="P:cytokinin biosynthetic process"/>
    <property type="evidence" value="ECO:0007669"/>
    <property type="project" value="InterPro"/>
</dbReference>
<dbReference type="Gene3D" id="3.40.50.450">
    <property type="match status" value="1"/>
</dbReference>
<dbReference type="InterPro" id="IPR005269">
    <property type="entry name" value="LOG"/>
</dbReference>
<evidence type="ECO:0000313" key="2">
    <source>
        <dbReference type="Proteomes" id="UP000697127"/>
    </source>
</evidence>
<name>A0A9P6WN30_9ASCO</name>
<dbReference type="GO" id="GO:0016799">
    <property type="term" value="F:hydrolase activity, hydrolyzing N-glycosyl compounds"/>
    <property type="evidence" value="ECO:0007669"/>
    <property type="project" value="TreeGrafter"/>
</dbReference>
<dbReference type="GO" id="GO:0005829">
    <property type="term" value="C:cytosol"/>
    <property type="evidence" value="ECO:0007669"/>
    <property type="project" value="TreeGrafter"/>
</dbReference>
<gene>
    <name evidence="1" type="ORF">C6P40_003747</name>
</gene>
<sequence>MTTQSTQSTPAKTICVFCGSSFGKSPEFAIEATKLGELMASKNYGLVYGGGTTGLMGCIAKAVASNNGYVHGVIPDALVSKERKSIDEIEKINQEIKSNVNNHVGATPLDDSYGKTTIVTDMHTRKKLMGQEADAFIAMPGGFGTMEELFEITTWSQLGIHAKPIILFNMNGFYDELITFVNKSIEAGFISKNNGKILQIANTPEEVIEQLESYKVPEGRFNLSWSNQ</sequence>